<evidence type="ECO:0000256" key="7">
    <source>
        <dbReference type="ARBA" id="ARBA00022990"/>
    </source>
</evidence>
<evidence type="ECO:0000256" key="6">
    <source>
        <dbReference type="ARBA" id="ARBA00022792"/>
    </source>
</evidence>
<accession>A0AAW1LB84</accession>
<keyword evidence="17" id="KW-1185">Reference proteome</keyword>
<evidence type="ECO:0000256" key="2">
    <source>
        <dbReference type="ARBA" id="ARBA00007333"/>
    </source>
</evidence>
<comment type="subunit">
    <text evidence="13">Component of the ATP synthase complex composed at least of ATP5F1A/subunit alpha, ATP5F1B/subunit beta, ATP5MC1/subunit c (homooctomer), MT-ATP6/subunit a, MT-ATP8/subunit 8, ATP5ME/subunit e, ATP5MF/subunit f, ATP5MG/subunit g, ATP5MK/subunit k, ATP5MJ/subunit j, ATP5F1C/subunit gamma, ATP5F1D/subunit delta, ATP5F1E/subunit epsilon, ATP5PF/subunit F6, ATP5PB/subunit b, ATP5PD/subunit d, ATP5PO/subunit OSCP. ATP synthase complex consists of a soluble F(1) head domain (subunits alpha(3) and beta(3)) - the catalytic core - and a membrane F(0) domain - the membrane proton channel (subunits c, a, 8, e, f, g, k and j). These two domains are linked by a central stalk (subunits gamma, delta, and epsilon) rotating inside the F1 region and a stationary peripheral stalk (subunits F6, b, d, and OSCP).</text>
</comment>
<dbReference type="EMBL" id="JASPKY010000143">
    <property type="protein sequence ID" value="KAK9730700.1"/>
    <property type="molecule type" value="Genomic_DNA"/>
</dbReference>
<keyword evidence="6 15" id="KW-0999">Mitochondrion inner membrane</keyword>
<evidence type="ECO:0000256" key="13">
    <source>
        <dbReference type="ARBA" id="ARBA00064647"/>
    </source>
</evidence>
<dbReference type="PANTHER" id="PTHR12427:SF1">
    <property type="entry name" value="ATP SYNTHASE SUBUNIT E, MITOCHONDRIAL"/>
    <property type="match status" value="1"/>
</dbReference>
<keyword evidence="5 15" id="KW-0375">Hydrogen ion transport</keyword>
<comment type="subcellular location">
    <subcellularLocation>
        <location evidence="1 15">Mitochondrion inner membrane</location>
    </subcellularLocation>
</comment>
<evidence type="ECO:0000256" key="10">
    <source>
        <dbReference type="ARBA" id="ARBA00023136"/>
    </source>
</evidence>
<comment type="subunit">
    <text evidence="15">F-type ATPases have 2 components, CF(1) - the catalytic core - and CF(0) - the membrane proton channel. CF(1) and CF(0) have multiple subunits.</text>
</comment>
<keyword evidence="7" id="KW-0007">Acetylation</keyword>
<dbReference type="PANTHER" id="PTHR12427">
    <property type="entry name" value="ATP SYNTHASE E CHAIN, MITOCHONDRIAL"/>
    <property type="match status" value="1"/>
</dbReference>
<dbReference type="GO" id="GO:0045259">
    <property type="term" value="C:proton-transporting ATP synthase complex"/>
    <property type="evidence" value="ECO:0007669"/>
    <property type="project" value="UniProtKB-UniRule"/>
</dbReference>
<evidence type="ECO:0000256" key="5">
    <source>
        <dbReference type="ARBA" id="ARBA00022781"/>
    </source>
</evidence>
<evidence type="ECO:0000256" key="15">
    <source>
        <dbReference type="RuleBase" id="RU367005"/>
    </source>
</evidence>
<evidence type="ECO:0000256" key="14">
    <source>
        <dbReference type="ARBA" id="ARBA00074682"/>
    </source>
</evidence>
<sequence>MSSLPEPIKVSPLIRLARWSLLAAGIFYGYTRQSFLAKREKRIRLEEAKRKIIRDAKLKEQRRIASERDIADLSRMFTEPASGSGGQCARRK</sequence>
<evidence type="ECO:0000256" key="4">
    <source>
        <dbReference type="ARBA" id="ARBA00022547"/>
    </source>
</evidence>
<comment type="caution">
    <text evidence="16">The sequence shown here is derived from an EMBL/GenBank/DDBJ whole genome shotgun (WGS) entry which is preliminary data.</text>
</comment>
<dbReference type="AlphaFoldDB" id="A0AAW1LB84"/>
<keyword evidence="10" id="KW-0472">Membrane</keyword>
<reference evidence="16 17" key="1">
    <citation type="journal article" date="2024" name="BMC Genomics">
        <title>De novo assembly and annotation of Popillia japonica's genome with initial clues to its potential as an invasive pest.</title>
        <authorList>
            <person name="Cucini C."/>
            <person name="Boschi S."/>
            <person name="Funari R."/>
            <person name="Cardaioli E."/>
            <person name="Iannotti N."/>
            <person name="Marturano G."/>
            <person name="Paoli F."/>
            <person name="Bruttini M."/>
            <person name="Carapelli A."/>
            <person name="Frati F."/>
            <person name="Nardi F."/>
        </authorList>
    </citation>
    <scope>NUCLEOTIDE SEQUENCE [LARGE SCALE GENOMIC DNA]</scope>
    <source>
        <strain evidence="16">DMR45628</strain>
    </source>
</reference>
<keyword evidence="3 15" id="KW-0813">Transport</keyword>
<keyword evidence="8 15" id="KW-0406">Ion transport</keyword>
<evidence type="ECO:0000313" key="16">
    <source>
        <dbReference type="EMBL" id="KAK9730700.1"/>
    </source>
</evidence>
<evidence type="ECO:0000256" key="12">
    <source>
        <dbReference type="ARBA" id="ARBA00057306"/>
    </source>
</evidence>
<keyword evidence="11 15" id="KW-0066">ATP synthesis</keyword>
<dbReference type="Pfam" id="PF05680">
    <property type="entry name" value="ATP-synt_E"/>
    <property type="match status" value="1"/>
</dbReference>
<protein>
    <recommendedName>
        <fullName evidence="14 15">ATP synthase F(0) complex subunit e, mitochondrial</fullName>
    </recommendedName>
</protein>
<dbReference type="InterPro" id="IPR008386">
    <property type="entry name" value="ATP_synth_F0_esu_mt"/>
</dbReference>
<keyword evidence="4 15" id="KW-0138">CF(0)</keyword>
<dbReference type="GO" id="GO:0015078">
    <property type="term" value="F:proton transmembrane transporter activity"/>
    <property type="evidence" value="ECO:0007669"/>
    <property type="project" value="InterPro"/>
</dbReference>
<name>A0AAW1LB84_POPJA</name>
<evidence type="ECO:0000256" key="1">
    <source>
        <dbReference type="ARBA" id="ARBA00004273"/>
    </source>
</evidence>
<evidence type="ECO:0000256" key="9">
    <source>
        <dbReference type="ARBA" id="ARBA00023128"/>
    </source>
</evidence>
<proteinExistence type="inferred from homology"/>
<keyword evidence="9 15" id="KW-0496">Mitochondrion</keyword>
<gene>
    <name evidence="16" type="ORF">QE152_g14323</name>
</gene>
<evidence type="ECO:0000313" key="17">
    <source>
        <dbReference type="Proteomes" id="UP001458880"/>
    </source>
</evidence>
<organism evidence="16 17">
    <name type="scientific">Popillia japonica</name>
    <name type="common">Japanese beetle</name>
    <dbReference type="NCBI Taxonomy" id="7064"/>
    <lineage>
        <taxon>Eukaryota</taxon>
        <taxon>Metazoa</taxon>
        <taxon>Ecdysozoa</taxon>
        <taxon>Arthropoda</taxon>
        <taxon>Hexapoda</taxon>
        <taxon>Insecta</taxon>
        <taxon>Pterygota</taxon>
        <taxon>Neoptera</taxon>
        <taxon>Endopterygota</taxon>
        <taxon>Coleoptera</taxon>
        <taxon>Polyphaga</taxon>
        <taxon>Scarabaeiformia</taxon>
        <taxon>Scarabaeidae</taxon>
        <taxon>Rutelinae</taxon>
        <taxon>Popillia</taxon>
    </lineage>
</organism>
<dbReference type="Proteomes" id="UP001458880">
    <property type="component" value="Unassembled WGS sequence"/>
</dbReference>
<evidence type="ECO:0000256" key="3">
    <source>
        <dbReference type="ARBA" id="ARBA00022448"/>
    </source>
</evidence>
<evidence type="ECO:0000256" key="8">
    <source>
        <dbReference type="ARBA" id="ARBA00023065"/>
    </source>
</evidence>
<evidence type="ECO:0000256" key="11">
    <source>
        <dbReference type="ARBA" id="ARBA00023310"/>
    </source>
</evidence>
<comment type="function">
    <text evidence="12 15">Subunit e, of the mitochondrial membrane ATP synthase complex (F(1)F(0) ATP synthase or Complex V) that produces ATP from ADP in the presence of a proton gradient across the membrane which is generated by electron transport complexes of the respiratory chain. ATP synthase complex consist of a soluble F(1) head domain - the catalytic core - and a membrane F(1) domain - the membrane proton channel. These two domains are linked by a central stalk rotating inside the F(1) region and a stationary peripheral stalk. During catalysis, ATP synthesis in the catalytic domain of F(1) is coupled via a rotary mechanism of the central stalk subunits to proton translocation. In vivo, can only synthesize ATP although its ATP hydrolase activity can be activated artificially in vitro. Part of the complex F(0) domain.</text>
</comment>
<comment type="similarity">
    <text evidence="2 15">Belongs to the ATPase e subunit family.</text>
</comment>
<dbReference type="GO" id="GO:0015986">
    <property type="term" value="P:proton motive force-driven ATP synthesis"/>
    <property type="evidence" value="ECO:0007669"/>
    <property type="project" value="InterPro"/>
</dbReference>
<dbReference type="GO" id="GO:0005743">
    <property type="term" value="C:mitochondrial inner membrane"/>
    <property type="evidence" value="ECO:0007669"/>
    <property type="project" value="UniProtKB-SubCell"/>
</dbReference>